<evidence type="ECO:0000313" key="8">
    <source>
        <dbReference type="Proteomes" id="UP000693972"/>
    </source>
</evidence>
<protein>
    <recommendedName>
        <fullName evidence="6">Very short patch repair endonuclease</fullName>
        <ecNumber evidence="6">3.1.-.-</ecNumber>
    </recommendedName>
</protein>
<evidence type="ECO:0000256" key="4">
    <source>
        <dbReference type="ARBA" id="ARBA00022801"/>
    </source>
</evidence>
<evidence type="ECO:0000256" key="6">
    <source>
        <dbReference type="PIRNR" id="PIRNR018267"/>
    </source>
</evidence>
<evidence type="ECO:0000256" key="3">
    <source>
        <dbReference type="ARBA" id="ARBA00022763"/>
    </source>
</evidence>
<name>A0A975TW84_9RHOB</name>
<keyword evidence="5 6" id="KW-0234">DNA repair</keyword>
<dbReference type="NCBIfam" id="TIGR00632">
    <property type="entry name" value="vsr"/>
    <property type="match status" value="1"/>
</dbReference>
<dbReference type="GO" id="GO:0006298">
    <property type="term" value="P:mismatch repair"/>
    <property type="evidence" value="ECO:0007669"/>
    <property type="project" value="UniProtKB-UniRule"/>
</dbReference>
<keyword evidence="3 6" id="KW-0227">DNA damage</keyword>
<keyword evidence="1 6" id="KW-0540">Nuclease</keyword>
<dbReference type="Proteomes" id="UP000693972">
    <property type="component" value="Unassembled WGS sequence"/>
</dbReference>
<dbReference type="EC" id="3.1.-.-" evidence="6"/>
<keyword evidence="4 6" id="KW-0378">Hydrolase</keyword>
<dbReference type="Gene3D" id="3.40.960.10">
    <property type="entry name" value="VSR Endonuclease"/>
    <property type="match status" value="1"/>
</dbReference>
<comment type="similarity">
    <text evidence="6">Belongs to the vsr family.</text>
</comment>
<dbReference type="InterPro" id="IPR011335">
    <property type="entry name" value="Restrct_endonuc-II-like"/>
</dbReference>
<dbReference type="SUPFAM" id="SSF52980">
    <property type="entry name" value="Restriction endonuclease-like"/>
    <property type="match status" value="1"/>
</dbReference>
<dbReference type="GO" id="GO:0004519">
    <property type="term" value="F:endonuclease activity"/>
    <property type="evidence" value="ECO:0007669"/>
    <property type="project" value="UniProtKB-KW"/>
</dbReference>
<dbReference type="Pfam" id="PF03852">
    <property type="entry name" value="Vsr"/>
    <property type="match status" value="1"/>
</dbReference>
<evidence type="ECO:0000256" key="2">
    <source>
        <dbReference type="ARBA" id="ARBA00022759"/>
    </source>
</evidence>
<comment type="function">
    <text evidence="6">May nick specific sequences that contain T:G mispairs resulting from m5C-deamination.</text>
</comment>
<dbReference type="AlphaFoldDB" id="A0A975TW84"/>
<dbReference type="GO" id="GO:0016787">
    <property type="term" value="F:hydrolase activity"/>
    <property type="evidence" value="ECO:0007669"/>
    <property type="project" value="UniProtKB-KW"/>
</dbReference>
<dbReference type="EMBL" id="JAIMBW010000001">
    <property type="protein sequence ID" value="MBY4895308.1"/>
    <property type="molecule type" value="Genomic_DNA"/>
</dbReference>
<gene>
    <name evidence="7" type="ORF">KUL25_21315</name>
</gene>
<dbReference type="PIRSF" id="PIRSF018267">
    <property type="entry name" value="VSR_endonuc"/>
    <property type="match status" value="1"/>
</dbReference>
<reference evidence="7 8" key="1">
    <citation type="submission" date="2021-07" db="EMBL/GenBank/DDBJ databases">
        <title>Karlodiniumbacter phycospheric gen. nov., sp. nov., a phycosphere bacterium isolated from karlodinium veneficum.</title>
        <authorList>
            <person name="Peng Y."/>
            <person name="Jiang L."/>
            <person name="Lee J."/>
        </authorList>
    </citation>
    <scope>NUCLEOTIDE SEQUENCE</scope>
    <source>
        <strain evidence="7 8">N5</strain>
    </source>
</reference>
<dbReference type="REBASE" id="512400">
    <property type="entry name" value="V.RbaN5ORF21320P"/>
</dbReference>
<dbReference type="InterPro" id="IPR004603">
    <property type="entry name" value="DNA_mismatch_endonuc_vsr"/>
</dbReference>
<dbReference type="CDD" id="cd00221">
    <property type="entry name" value="Vsr"/>
    <property type="match status" value="1"/>
</dbReference>
<accession>A0A975TW84</accession>
<sequence length="145" mass="16809">MTRSEMMAGIGPKNTKPEMIVRTGLHGLGFRFRLHSRHLVGKPDLVLPKYGAAIFINGCFWHAHKGCSYFRLPKTRTEFWREKLAKNVERDQKTTQALIASGWRVLTVWECATKRFFSEDLLTEIAEWLRGKEFSGELPNKRETI</sequence>
<evidence type="ECO:0000256" key="1">
    <source>
        <dbReference type="ARBA" id="ARBA00022722"/>
    </source>
</evidence>
<evidence type="ECO:0000313" key="7">
    <source>
        <dbReference type="EMBL" id="QXL87901.1"/>
    </source>
</evidence>
<dbReference type="EMBL" id="CP078073">
    <property type="protein sequence ID" value="QXL87901.1"/>
    <property type="molecule type" value="Genomic_DNA"/>
</dbReference>
<dbReference type="RefSeq" id="WP_257894748.1">
    <property type="nucleotide sequence ID" value="NZ_JAIMBW010000001.1"/>
</dbReference>
<organism evidence="7">
    <name type="scientific">Gymnodinialimonas phycosphaerae</name>
    <dbReference type="NCBI Taxonomy" id="2841589"/>
    <lineage>
        <taxon>Bacteria</taxon>
        <taxon>Pseudomonadati</taxon>
        <taxon>Pseudomonadota</taxon>
        <taxon>Alphaproteobacteria</taxon>
        <taxon>Rhodobacterales</taxon>
        <taxon>Paracoccaceae</taxon>
        <taxon>Gymnodinialimonas</taxon>
    </lineage>
</organism>
<evidence type="ECO:0000256" key="5">
    <source>
        <dbReference type="ARBA" id="ARBA00023204"/>
    </source>
</evidence>
<keyword evidence="2 6" id="KW-0255">Endonuclease</keyword>
<proteinExistence type="inferred from homology"/>
<keyword evidence="8" id="KW-1185">Reference proteome</keyword>